<feature type="domain" description="C2" evidence="2">
    <location>
        <begin position="1"/>
        <end position="103"/>
    </location>
</feature>
<dbReference type="AlphaFoldDB" id="A0A816CDK7"/>
<comment type="caution">
    <text evidence="3">The sequence shown here is derived from an EMBL/GenBank/DDBJ whole genome shotgun (WGS) entry which is preliminary data.</text>
</comment>
<dbReference type="Proteomes" id="UP000663828">
    <property type="component" value="Unassembled WGS sequence"/>
</dbReference>
<dbReference type="InterPro" id="IPR045050">
    <property type="entry name" value="Synaptotagmin_plant"/>
</dbReference>
<dbReference type="GO" id="GO:0008289">
    <property type="term" value="F:lipid binding"/>
    <property type="evidence" value="ECO:0007669"/>
    <property type="project" value="InterPro"/>
</dbReference>
<gene>
    <name evidence="3" type="ORF">XAT740_LOCUS50184</name>
</gene>
<evidence type="ECO:0000256" key="1">
    <source>
        <dbReference type="SAM" id="MobiDB-lite"/>
    </source>
</evidence>
<dbReference type="SUPFAM" id="SSF49562">
    <property type="entry name" value="C2 domain (Calcium/lipid-binding domain, CaLB)"/>
    <property type="match status" value="1"/>
</dbReference>
<organism evidence="3 4">
    <name type="scientific">Adineta ricciae</name>
    <name type="common">Rotifer</name>
    <dbReference type="NCBI Taxonomy" id="249248"/>
    <lineage>
        <taxon>Eukaryota</taxon>
        <taxon>Metazoa</taxon>
        <taxon>Spiralia</taxon>
        <taxon>Gnathifera</taxon>
        <taxon>Rotifera</taxon>
        <taxon>Eurotatoria</taxon>
        <taxon>Bdelloidea</taxon>
        <taxon>Adinetida</taxon>
        <taxon>Adinetidae</taxon>
        <taxon>Adineta</taxon>
    </lineage>
</organism>
<dbReference type="GO" id="GO:0005783">
    <property type="term" value="C:endoplasmic reticulum"/>
    <property type="evidence" value="ECO:0007669"/>
    <property type="project" value="TreeGrafter"/>
</dbReference>
<keyword evidence="4" id="KW-1185">Reference proteome</keyword>
<dbReference type="CDD" id="cd00030">
    <property type="entry name" value="C2"/>
    <property type="match status" value="1"/>
</dbReference>
<dbReference type="PRINTS" id="PR00360">
    <property type="entry name" value="C2DOMAIN"/>
</dbReference>
<evidence type="ECO:0000313" key="4">
    <source>
        <dbReference type="Proteomes" id="UP000663828"/>
    </source>
</evidence>
<name>A0A816CDK7_ADIRI</name>
<evidence type="ECO:0000313" key="3">
    <source>
        <dbReference type="EMBL" id="CAF1620561.1"/>
    </source>
</evidence>
<protein>
    <recommendedName>
        <fullName evidence="2">C2 domain-containing protein</fullName>
    </recommendedName>
</protein>
<feature type="region of interest" description="Disordered" evidence="1">
    <location>
        <begin position="135"/>
        <end position="160"/>
    </location>
</feature>
<dbReference type="PANTHER" id="PTHR10774">
    <property type="entry name" value="EXTENDED SYNAPTOTAGMIN-RELATED"/>
    <property type="match status" value="1"/>
</dbReference>
<dbReference type="InterPro" id="IPR000008">
    <property type="entry name" value="C2_dom"/>
</dbReference>
<dbReference type="PANTHER" id="PTHR10774:SF190">
    <property type="entry name" value="C2 CALCIUM_LIPID-BINDING ENDONUCLEASE_EXONUCLEASE_PHOSPHATASE-RELATED"/>
    <property type="match status" value="1"/>
</dbReference>
<proteinExistence type="predicted"/>
<evidence type="ECO:0000259" key="2">
    <source>
        <dbReference type="PROSITE" id="PS50004"/>
    </source>
</evidence>
<dbReference type="Pfam" id="PF00168">
    <property type="entry name" value="C2"/>
    <property type="match status" value="1"/>
</dbReference>
<dbReference type="Gene3D" id="2.60.40.150">
    <property type="entry name" value="C2 domain"/>
    <property type="match status" value="1"/>
</dbReference>
<dbReference type="InterPro" id="IPR035892">
    <property type="entry name" value="C2_domain_sf"/>
</dbReference>
<dbReference type="PROSITE" id="PS50004">
    <property type="entry name" value="C2"/>
    <property type="match status" value="1"/>
</dbReference>
<reference evidence="3" key="1">
    <citation type="submission" date="2021-02" db="EMBL/GenBank/DDBJ databases">
        <authorList>
            <person name="Nowell W R."/>
        </authorList>
    </citation>
    <scope>NUCLEOTIDE SEQUENCE</scope>
</reference>
<sequence length="160" mass="18268">MSHGVLQVTIVEGRNLKDKDIVGKDDAYVELYLEKDYKQRTKTVKDTNNPTWNETFTFNLRKHQDELHLHVYDDDVVGRDSIGSKTVNLKKHVFGKGPYDAWVKLPAHLGLGSHGELHVIIQHNHYEQIRREQKAKEHPSADSVVVNSSTPSGIYGKEIK</sequence>
<accession>A0A816CDK7</accession>
<dbReference type="SMART" id="SM00239">
    <property type="entry name" value="C2"/>
    <property type="match status" value="1"/>
</dbReference>
<dbReference type="EMBL" id="CAJNOR010007624">
    <property type="protein sequence ID" value="CAF1620561.1"/>
    <property type="molecule type" value="Genomic_DNA"/>
</dbReference>